<evidence type="ECO:0008006" key="4">
    <source>
        <dbReference type="Google" id="ProtNLM"/>
    </source>
</evidence>
<evidence type="ECO:0000313" key="3">
    <source>
        <dbReference type="Proteomes" id="UP001497525"/>
    </source>
</evidence>
<dbReference type="PRINTS" id="PR00081">
    <property type="entry name" value="GDHRDH"/>
</dbReference>
<dbReference type="AlphaFoldDB" id="A0AAV2T2Y8"/>
<sequence length="332" mass="36841">MATAVDHTKEVKGWWNKVCIIQKRLEGKLAIVTGANSGIGAVTTAELAQRGCKVIMACRSMERAEAAKKKIVTKYGSSNPECVKIDVADESVIPSLSAVTEDQLIISQLDLASLQSVREFAHHISTTYEKLDFLINNGGACYSEHGTTVDGFEMTIGTNYLGPFLLTELLLPLLKKAAPSRVINVSSMVHFWASLEKPDLQISKGKYSLQSAYNQSKLCNAMHAYEFNRRFQGTGVTAVSLHPGVVQTRFFDPFTSVMNKIRYVACKLVMIDEWHGAQTTLYTVLTDNLIPGAYYDNCAPKRPSRLVHDDAELKWLWDKSCELVGLDERSPK</sequence>
<gene>
    <name evidence="2" type="ORF">CDAUBV1_LOCUS3947</name>
</gene>
<dbReference type="Proteomes" id="UP001497525">
    <property type="component" value="Unassembled WGS sequence"/>
</dbReference>
<dbReference type="SUPFAM" id="SSF51735">
    <property type="entry name" value="NAD(P)-binding Rossmann-fold domains"/>
    <property type="match status" value="1"/>
</dbReference>
<protein>
    <recommendedName>
        <fullName evidence="4">Retinol dehydrogenase 12</fullName>
    </recommendedName>
</protein>
<dbReference type="Gene3D" id="3.40.50.720">
    <property type="entry name" value="NAD(P)-binding Rossmann-like Domain"/>
    <property type="match status" value="1"/>
</dbReference>
<organism evidence="2 3">
    <name type="scientific">Calicophoron daubneyi</name>
    <name type="common">Rumen fluke</name>
    <name type="synonym">Paramphistomum daubneyi</name>
    <dbReference type="NCBI Taxonomy" id="300641"/>
    <lineage>
        <taxon>Eukaryota</taxon>
        <taxon>Metazoa</taxon>
        <taxon>Spiralia</taxon>
        <taxon>Lophotrochozoa</taxon>
        <taxon>Platyhelminthes</taxon>
        <taxon>Trematoda</taxon>
        <taxon>Digenea</taxon>
        <taxon>Plagiorchiida</taxon>
        <taxon>Pronocephalata</taxon>
        <taxon>Paramphistomoidea</taxon>
        <taxon>Paramphistomidae</taxon>
        <taxon>Calicophoron</taxon>
    </lineage>
</organism>
<proteinExistence type="predicted"/>
<comment type="caution">
    <text evidence="2">The sequence shown here is derived from an EMBL/GenBank/DDBJ whole genome shotgun (WGS) entry which is preliminary data.</text>
</comment>
<reference evidence="2" key="1">
    <citation type="submission" date="2024-06" db="EMBL/GenBank/DDBJ databases">
        <authorList>
            <person name="Liu X."/>
            <person name="Lenzi L."/>
            <person name="Haldenby T S."/>
            <person name="Uol C."/>
        </authorList>
    </citation>
    <scope>NUCLEOTIDE SEQUENCE</scope>
</reference>
<dbReference type="GO" id="GO:0016491">
    <property type="term" value="F:oxidoreductase activity"/>
    <property type="evidence" value="ECO:0007669"/>
    <property type="project" value="UniProtKB-KW"/>
</dbReference>
<keyword evidence="1" id="KW-0560">Oxidoreductase</keyword>
<evidence type="ECO:0000313" key="2">
    <source>
        <dbReference type="EMBL" id="CAL5131529.1"/>
    </source>
</evidence>
<dbReference type="EMBL" id="CAXLJL010000099">
    <property type="protein sequence ID" value="CAL5131529.1"/>
    <property type="molecule type" value="Genomic_DNA"/>
</dbReference>
<dbReference type="InterPro" id="IPR036291">
    <property type="entry name" value="NAD(P)-bd_dom_sf"/>
</dbReference>
<dbReference type="PANTHER" id="PTHR43157">
    <property type="entry name" value="PHOSPHATIDYLINOSITOL-GLYCAN BIOSYNTHESIS CLASS F PROTEIN-RELATED"/>
    <property type="match status" value="1"/>
</dbReference>
<dbReference type="Pfam" id="PF00106">
    <property type="entry name" value="adh_short"/>
    <property type="match status" value="1"/>
</dbReference>
<dbReference type="InterPro" id="IPR002347">
    <property type="entry name" value="SDR_fam"/>
</dbReference>
<accession>A0AAV2T2Y8</accession>
<dbReference type="PANTHER" id="PTHR43157:SF31">
    <property type="entry name" value="PHOSPHATIDYLINOSITOL-GLYCAN BIOSYNTHESIS CLASS F PROTEIN"/>
    <property type="match status" value="1"/>
</dbReference>
<evidence type="ECO:0000256" key="1">
    <source>
        <dbReference type="ARBA" id="ARBA00023002"/>
    </source>
</evidence>
<name>A0AAV2T2Y8_CALDB</name>